<feature type="region of interest" description="Disordered" evidence="1">
    <location>
        <begin position="40"/>
        <end position="69"/>
    </location>
</feature>
<evidence type="ECO:0000313" key="2">
    <source>
        <dbReference type="EMBL" id="TDU81395.1"/>
    </source>
</evidence>
<keyword evidence="3" id="KW-1185">Reference proteome</keyword>
<gene>
    <name evidence="2" type="ORF">EI77_00703</name>
</gene>
<sequence>MEPLSNHYALLRILKIAALLLSASLLSHCTSHPYRGDAARYSTPATSPAVEENSIAKSRPGLGTELGHELTDTSSTATFYRKSTGQPDAMATFHYNDDEGARLMASLQGRPARRDGGFELIPGKLRVTVMDGSRYSSSALDHYESGQGIFVIGTPGENYSLKLANRTSRRMEVVVSVDGLSLLDGQPASARKPGYIIPAKSAVILRGMRVGGKLYSLEFGSVKESRASTAFGQKGARNVGVIGMACYEEDEIVRRRAQVEESYVREGARAFGS</sequence>
<dbReference type="Proteomes" id="UP000295662">
    <property type="component" value="Unassembled WGS sequence"/>
</dbReference>
<dbReference type="AlphaFoldDB" id="A0A4R7SRR6"/>
<protein>
    <submittedName>
        <fullName evidence="2">Uncharacterized protein</fullName>
    </submittedName>
</protein>
<proteinExistence type="predicted"/>
<name>A0A4R7SRR6_9BACT</name>
<comment type="caution">
    <text evidence="2">The sequence shown here is derived from an EMBL/GenBank/DDBJ whole genome shotgun (WGS) entry which is preliminary data.</text>
</comment>
<evidence type="ECO:0000313" key="3">
    <source>
        <dbReference type="Proteomes" id="UP000295662"/>
    </source>
</evidence>
<dbReference type="EMBL" id="SOCA01000001">
    <property type="protein sequence ID" value="TDU81395.1"/>
    <property type="molecule type" value="Genomic_DNA"/>
</dbReference>
<reference evidence="2 3" key="1">
    <citation type="submission" date="2019-03" db="EMBL/GenBank/DDBJ databases">
        <title>Genomic Encyclopedia of Archaeal and Bacterial Type Strains, Phase II (KMG-II): from individual species to whole genera.</title>
        <authorList>
            <person name="Goeker M."/>
        </authorList>
    </citation>
    <scope>NUCLEOTIDE SEQUENCE [LARGE SCALE GENOMIC DNA]</scope>
    <source>
        <strain evidence="2 3">ATCC 25309</strain>
    </source>
</reference>
<dbReference type="RefSeq" id="WP_133793350.1">
    <property type="nucleotide sequence ID" value="NZ_SOCA01000001.1"/>
</dbReference>
<evidence type="ECO:0000256" key="1">
    <source>
        <dbReference type="SAM" id="MobiDB-lite"/>
    </source>
</evidence>
<organism evidence="2 3">
    <name type="scientific">Prosthecobacter fusiformis</name>
    <dbReference type="NCBI Taxonomy" id="48464"/>
    <lineage>
        <taxon>Bacteria</taxon>
        <taxon>Pseudomonadati</taxon>
        <taxon>Verrucomicrobiota</taxon>
        <taxon>Verrucomicrobiia</taxon>
        <taxon>Verrucomicrobiales</taxon>
        <taxon>Verrucomicrobiaceae</taxon>
        <taxon>Prosthecobacter</taxon>
    </lineage>
</organism>
<dbReference type="OrthoDB" id="194954at2"/>
<accession>A0A4R7SRR6</accession>